<protein>
    <submittedName>
        <fullName evidence="2">DUF3014 domain-containing protein</fullName>
    </submittedName>
</protein>
<dbReference type="EMBL" id="JBFOHK010000001">
    <property type="protein sequence ID" value="MEW9570809.1"/>
    <property type="molecule type" value="Genomic_DNA"/>
</dbReference>
<name>A0ABV3QAF2_9GAMM</name>
<sequence length="283" mass="29773">MVKYRRKSGSGGWVPAVIAVVAIVAVGAYVAWRATQPNANAGPTPASSAATAASAPAPASAASIRHPIAQAEVPASASTAPLPALGDSDASVSSALYAMGGEGLKGVLLPQQVVGRIVATVDALPRHALGSSFILPLRTPRGAFRSGETQGILTADTHNAERYAPYMAIVQHADPKALVSWYVHSYPLFQQAYRELGYPKGYFNDRLIAAIDDMLVAPEPAQPPALQLVQGRYLYVDPTLESLSVGQKLMLRLGAVNEAQFKAKLHAIRALLTAHPSSTMPLH</sequence>
<feature type="transmembrane region" description="Helical" evidence="1">
    <location>
        <begin position="12"/>
        <end position="32"/>
    </location>
</feature>
<accession>A0ABV3QAF2</accession>
<evidence type="ECO:0000313" key="3">
    <source>
        <dbReference type="Proteomes" id="UP001556220"/>
    </source>
</evidence>
<reference evidence="2 3" key="1">
    <citation type="submission" date="2024-06" db="EMBL/GenBank/DDBJ databases">
        <authorList>
            <person name="Woo H."/>
        </authorList>
    </citation>
    <scope>NUCLEOTIDE SEQUENCE [LARGE SCALE GENOMIC DNA]</scope>
    <source>
        <strain evidence="2 3">Si-c</strain>
    </source>
</reference>
<dbReference type="RefSeq" id="WP_367852882.1">
    <property type="nucleotide sequence ID" value="NZ_JBFOHK010000001.1"/>
</dbReference>
<keyword evidence="1" id="KW-0472">Membrane</keyword>
<dbReference type="Pfam" id="PF11219">
    <property type="entry name" value="DUF3014"/>
    <property type="match status" value="1"/>
</dbReference>
<evidence type="ECO:0000256" key="1">
    <source>
        <dbReference type="SAM" id="Phobius"/>
    </source>
</evidence>
<evidence type="ECO:0000313" key="2">
    <source>
        <dbReference type="EMBL" id="MEW9570809.1"/>
    </source>
</evidence>
<comment type="caution">
    <text evidence="2">The sequence shown here is derived from an EMBL/GenBank/DDBJ whole genome shotgun (WGS) entry which is preliminary data.</text>
</comment>
<gene>
    <name evidence="2" type="ORF">ABQJ54_03535</name>
</gene>
<keyword evidence="1" id="KW-1133">Transmembrane helix</keyword>
<proteinExistence type="predicted"/>
<organism evidence="2 3">
    <name type="scientific">Rhodanobacter lycopersici</name>
    <dbReference type="NCBI Taxonomy" id="3162487"/>
    <lineage>
        <taxon>Bacteria</taxon>
        <taxon>Pseudomonadati</taxon>
        <taxon>Pseudomonadota</taxon>
        <taxon>Gammaproteobacteria</taxon>
        <taxon>Lysobacterales</taxon>
        <taxon>Rhodanobacteraceae</taxon>
        <taxon>Rhodanobacter</taxon>
    </lineage>
</organism>
<keyword evidence="1" id="KW-0812">Transmembrane</keyword>
<dbReference type="InterPro" id="IPR021382">
    <property type="entry name" value="DUF3014"/>
</dbReference>
<keyword evidence="3" id="KW-1185">Reference proteome</keyword>
<dbReference type="Proteomes" id="UP001556220">
    <property type="component" value="Unassembled WGS sequence"/>
</dbReference>